<dbReference type="EMBL" id="NCSJ02000387">
    <property type="protein sequence ID" value="RFU24921.1"/>
    <property type="molecule type" value="Genomic_DNA"/>
</dbReference>
<dbReference type="InterPro" id="IPR007523">
    <property type="entry name" value="NDUFAF3/AAMDC"/>
</dbReference>
<proteinExistence type="inferred from homology"/>
<dbReference type="AlphaFoldDB" id="A0A3E2GUX3"/>
<dbReference type="Proteomes" id="UP000258309">
    <property type="component" value="Unassembled WGS sequence"/>
</dbReference>
<dbReference type="GO" id="GO:0005743">
    <property type="term" value="C:mitochondrial inner membrane"/>
    <property type="evidence" value="ECO:0007669"/>
    <property type="project" value="TreeGrafter"/>
</dbReference>
<keyword evidence="7" id="KW-1185">Reference proteome</keyword>
<dbReference type="STRING" id="5539.A0A3E2GUX3"/>
<protein>
    <recommendedName>
        <fullName evidence="2">NADH dehydrogenase [ubiquinone] 1 alpha subcomplex assembly factor 3</fullName>
    </recommendedName>
</protein>
<dbReference type="FunFam" id="3.40.1230.10:FF:000005">
    <property type="entry name" value="NADH dehydrogenase [ubiquinone]alpha subcomplex assembly factor"/>
    <property type="match status" value="1"/>
</dbReference>
<feature type="non-terminal residue" evidence="6">
    <location>
        <position position="1"/>
    </location>
</feature>
<feature type="compositionally biased region" description="Low complexity" evidence="5">
    <location>
        <begin position="47"/>
        <end position="70"/>
    </location>
</feature>
<evidence type="ECO:0000256" key="5">
    <source>
        <dbReference type="SAM" id="MobiDB-lite"/>
    </source>
</evidence>
<dbReference type="InterPro" id="IPR036748">
    <property type="entry name" value="MTH938-like_sf"/>
</dbReference>
<dbReference type="GO" id="GO:0032981">
    <property type="term" value="P:mitochondrial respiratory chain complex I assembly"/>
    <property type="evidence" value="ECO:0007669"/>
    <property type="project" value="InterPro"/>
</dbReference>
<dbReference type="SUPFAM" id="SSF64076">
    <property type="entry name" value="MTH938-like"/>
    <property type="match status" value="1"/>
</dbReference>
<comment type="caution">
    <text evidence="6">The sequence shown here is derived from an EMBL/GenBank/DDBJ whole genome shotgun (WGS) entry which is preliminary data.</text>
</comment>
<comment type="subcellular location">
    <subcellularLocation>
        <location evidence="1">Mitochondrion</location>
    </subcellularLocation>
</comment>
<dbReference type="Pfam" id="PF04430">
    <property type="entry name" value="DUF498"/>
    <property type="match status" value="1"/>
</dbReference>
<dbReference type="PANTHER" id="PTHR21192:SF2">
    <property type="entry name" value="NADH DEHYDROGENASE [UBIQUINONE] 1 ALPHA SUBCOMPLEX ASSEMBLY FACTOR 3"/>
    <property type="match status" value="1"/>
</dbReference>
<evidence type="ECO:0000256" key="2">
    <source>
        <dbReference type="ARBA" id="ARBA00021776"/>
    </source>
</evidence>
<accession>A0A3E2GUX3</accession>
<sequence length="255" mass="27962">MHPLRKYPSSLPRPTIKELYRSLFPSQQPICHRATRKTPVTVAFYNTSTTTRRTRPQQLLSRKNSNNNSSQFLFSRSITTTSARHNAASPKPKSHDRGPPSEETTQTDFKALDVLGATPAPSTSIDACLWDGFHLNSGVKIVGGKGALLVAGEAFAWVPWKGKKGGFVNEKGQFEVDDEAWGVLALMWPKPDLLIIGVGKQMRPLSPKTKQYINSLGIRIEIQDTRNAAAQFNLLATERGVSSVAAALIPLGEGR</sequence>
<feature type="region of interest" description="Disordered" evidence="5">
    <location>
        <begin position="47"/>
        <end position="105"/>
    </location>
</feature>
<dbReference type="PANTHER" id="PTHR21192">
    <property type="entry name" value="NUCLEAR PROTEIN E3-3"/>
    <property type="match status" value="1"/>
</dbReference>
<dbReference type="CDD" id="cd05125">
    <property type="entry name" value="Mth938_2P1-like"/>
    <property type="match status" value="1"/>
</dbReference>
<reference evidence="6 7" key="1">
    <citation type="submission" date="2018-05" db="EMBL/GenBank/DDBJ databases">
        <title>Draft genome sequence of Scytalidium lignicola DSM 105466, a ubiquitous saprotrophic fungus.</title>
        <authorList>
            <person name="Buettner E."/>
            <person name="Gebauer A.M."/>
            <person name="Hofrichter M."/>
            <person name="Liers C."/>
            <person name="Kellner H."/>
        </authorList>
    </citation>
    <scope>NUCLEOTIDE SEQUENCE [LARGE SCALE GENOMIC DNA]</scope>
    <source>
        <strain evidence="6 7">DSM 105466</strain>
    </source>
</reference>
<dbReference type="InterPro" id="IPR034095">
    <property type="entry name" value="NDUF3"/>
</dbReference>
<evidence type="ECO:0000256" key="4">
    <source>
        <dbReference type="ARBA" id="ARBA00049984"/>
    </source>
</evidence>
<comment type="similarity">
    <text evidence="4">Belongs to the NDUFAF3 family.</text>
</comment>
<organism evidence="6 7">
    <name type="scientific">Scytalidium lignicola</name>
    <name type="common">Hyphomycete</name>
    <dbReference type="NCBI Taxonomy" id="5539"/>
    <lineage>
        <taxon>Eukaryota</taxon>
        <taxon>Fungi</taxon>
        <taxon>Dikarya</taxon>
        <taxon>Ascomycota</taxon>
        <taxon>Pezizomycotina</taxon>
        <taxon>Leotiomycetes</taxon>
        <taxon>Leotiomycetes incertae sedis</taxon>
        <taxon>Scytalidium</taxon>
    </lineage>
</organism>
<evidence type="ECO:0000313" key="6">
    <source>
        <dbReference type="EMBL" id="RFU24921.1"/>
    </source>
</evidence>
<feature type="compositionally biased region" description="Polar residues" evidence="5">
    <location>
        <begin position="71"/>
        <end position="84"/>
    </location>
</feature>
<evidence type="ECO:0000256" key="3">
    <source>
        <dbReference type="ARBA" id="ARBA00023128"/>
    </source>
</evidence>
<gene>
    <name evidence="6" type="ORF">B7463_g11416</name>
</gene>
<keyword evidence="3" id="KW-0496">Mitochondrion</keyword>
<dbReference type="Gene3D" id="3.40.1230.10">
    <property type="entry name" value="MTH938-like"/>
    <property type="match status" value="1"/>
</dbReference>
<dbReference type="OrthoDB" id="20681at2759"/>
<name>A0A3E2GUX3_SCYLI</name>
<evidence type="ECO:0000256" key="1">
    <source>
        <dbReference type="ARBA" id="ARBA00004173"/>
    </source>
</evidence>
<feature type="non-terminal residue" evidence="6">
    <location>
        <position position="255"/>
    </location>
</feature>
<dbReference type="OMA" id="IDACHHD"/>
<evidence type="ECO:0000313" key="7">
    <source>
        <dbReference type="Proteomes" id="UP000258309"/>
    </source>
</evidence>